<name>A0ABR8MZS9_9BACL</name>
<dbReference type="RefSeq" id="WP_191205765.1">
    <property type="nucleotide sequence ID" value="NZ_JACXZA010000006.1"/>
</dbReference>
<keyword evidence="5" id="KW-0813">Transport</keyword>
<keyword evidence="2 5" id="KW-0812">Transmembrane</keyword>
<dbReference type="Pfam" id="PF00902">
    <property type="entry name" value="TatC"/>
    <property type="match status" value="1"/>
</dbReference>
<dbReference type="InterPro" id="IPR002033">
    <property type="entry name" value="TatC"/>
</dbReference>
<comment type="function">
    <text evidence="5">Part of the twin-arginine translocation (Tat) system that transports large folded proteins containing a characteristic twin-arginine motif in their signal peptide across membranes.</text>
</comment>
<keyword evidence="7" id="KW-1185">Reference proteome</keyword>
<keyword evidence="3 5" id="KW-1133">Transmembrane helix</keyword>
<feature type="transmembrane region" description="Helical" evidence="5">
    <location>
        <begin position="211"/>
        <end position="229"/>
    </location>
</feature>
<dbReference type="NCBIfam" id="TIGR00945">
    <property type="entry name" value="tatC"/>
    <property type="match status" value="1"/>
</dbReference>
<dbReference type="PROSITE" id="PS01218">
    <property type="entry name" value="TATC"/>
    <property type="match status" value="1"/>
</dbReference>
<keyword evidence="5" id="KW-1003">Cell membrane</keyword>
<keyword evidence="4 5" id="KW-0472">Membrane</keyword>
<accession>A0ABR8MZS9</accession>
<comment type="subunit">
    <text evidence="5">Forms a complex with TatA.</text>
</comment>
<dbReference type="Proteomes" id="UP000609346">
    <property type="component" value="Unassembled WGS sequence"/>
</dbReference>
<dbReference type="HAMAP" id="MF_00902">
    <property type="entry name" value="TatC"/>
    <property type="match status" value="1"/>
</dbReference>
<dbReference type="InterPro" id="IPR019820">
    <property type="entry name" value="Sec-indep_translocase_CS"/>
</dbReference>
<dbReference type="EMBL" id="JACXZA010000006">
    <property type="protein sequence ID" value="MBD3921459.1"/>
    <property type="molecule type" value="Genomic_DNA"/>
</dbReference>
<reference evidence="6 7" key="1">
    <citation type="submission" date="2020-09" db="EMBL/GenBank/DDBJ databases">
        <title>Paenibacillus sp. strain PR3 16S rRNA gene Genome sequencing and assembly.</title>
        <authorList>
            <person name="Kim J."/>
        </authorList>
    </citation>
    <scope>NUCLEOTIDE SEQUENCE [LARGE SCALE GENOMIC DNA]</scope>
    <source>
        <strain evidence="6 7">PR3</strain>
    </source>
</reference>
<evidence type="ECO:0000256" key="1">
    <source>
        <dbReference type="ARBA" id="ARBA00004141"/>
    </source>
</evidence>
<comment type="caution">
    <text evidence="6">The sequence shown here is derived from an EMBL/GenBank/DDBJ whole genome shotgun (WGS) entry which is preliminary data.</text>
</comment>
<dbReference type="PRINTS" id="PR01840">
    <property type="entry name" value="TATCFAMILY"/>
</dbReference>
<keyword evidence="5" id="KW-0811">Translocation</keyword>
<evidence type="ECO:0000256" key="3">
    <source>
        <dbReference type="ARBA" id="ARBA00022989"/>
    </source>
</evidence>
<evidence type="ECO:0000256" key="4">
    <source>
        <dbReference type="ARBA" id="ARBA00023136"/>
    </source>
</evidence>
<feature type="transmembrane region" description="Helical" evidence="5">
    <location>
        <begin position="169"/>
        <end position="191"/>
    </location>
</feature>
<dbReference type="PANTHER" id="PTHR30371:SF0">
    <property type="entry name" value="SEC-INDEPENDENT PROTEIN TRANSLOCASE PROTEIN TATC, CHLOROPLASTIC-RELATED"/>
    <property type="match status" value="1"/>
</dbReference>
<protein>
    <recommendedName>
        <fullName evidence="5">Sec-independent protein translocase protein TatC</fullName>
    </recommendedName>
</protein>
<proteinExistence type="inferred from homology"/>
<gene>
    <name evidence="5 6" type="primary">tatC</name>
    <name evidence="6" type="ORF">H8B09_22015</name>
</gene>
<comment type="similarity">
    <text evidence="5">Belongs to the TatC family.</text>
</comment>
<organism evidence="6 7">
    <name type="scientific">Paenibacillus terricola</name>
    <dbReference type="NCBI Taxonomy" id="2763503"/>
    <lineage>
        <taxon>Bacteria</taxon>
        <taxon>Bacillati</taxon>
        <taxon>Bacillota</taxon>
        <taxon>Bacilli</taxon>
        <taxon>Bacillales</taxon>
        <taxon>Paenibacillaceae</taxon>
        <taxon>Paenibacillus</taxon>
    </lineage>
</organism>
<evidence type="ECO:0000313" key="7">
    <source>
        <dbReference type="Proteomes" id="UP000609346"/>
    </source>
</evidence>
<feature type="transmembrane region" description="Helical" evidence="5">
    <location>
        <begin position="38"/>
        <end position="56"/>
    </location>
</feature>
<keyword evidence="5" id="KW-0653">Protein transport</keyword>
<evidence type="ECO:0000256" key="5">
    <source>
        <dbReference type="HAMAP-Rule" id="MF_00902"/>
    </source>
</evidence>
<feature type="transmembrane region" description="Helical" evidence="5">
    <location>
        <begin position="235"/>
        <end position="253"/>
    </location>
</feature>
<sequence length="276" mass="31428">MAEQRQSSGQSAAGIRSRMREEGMMPLLEHLGELRRRLFWTILVLVVGLCIGLYYAKPLYQFVITDGPMNGVDLHTFSLWDGIGMYMKFAFLISLVLVLPFGFYQLWSFVKPALSPKEQKATLKYIPFALFLFLVGLSFAYFVIAPMAFDFTTSVSRSLGLIETYGVMQYIQFLFNILLPISLLFELPLVIMFLTKLRILNPIRLRKMRRVAYFVMVLIGTIITPPDVISDVLVSIPLLLLYEISIFLSNSVYKKQQAADAAWEQEFEAGSAVNES</sequence>
<evidence type="ECO:0000256" key="2">
    <source>
        <dbReference type="ARBA" id="ARBA00022692"/>
    </source>
</evidence>
<dbReference type="PANTHER" id="PTHR30371">
    <property type="entry name" value="SEC-INDEPENDENT PROTEIN TRANSLOCASE PROTEIN TATC"/>
    <property type="match status" value="1"/>
</dbReference>
<evidence type="ECO:0000313" key="6">
    <source>
        <dbReference type="EMBL" id="MBD3921459.1"/>
    </source>
</evidence>
<feature type="transmembrane region" description="Helical" evidence="5">
    <location>
        <begin position="83"/>
        <end position="104"/>
    </location>
</feature>
<comment type="subcellular location">
    <subcellularLocation>
        <location evidence="5">Cell membrane</location>
        <topology evidence="5">Multi-pass membrane protein</topology>
    </subcellularLocation>
    <subcellularLocation>
        <location evidence="1">Membrane</location>
        <topology evidence="1">Multi-pass membrane protein</topology>
    </subcellularLocation>
</comment>
<feature type="transmembrane region" description="Helical" evidence="5">
    <location>
        <begin position="125"/>
        <end position="149"/>
    </location>
</feature>